<dbReference type="AlphaFoldDB" id="E4NDW0"/>
<dbReference type="HOGENOM" id="CLU_116311_0_2_11"/>
<dbReference type="RefSeq" id="WP_014136697.1">
    <property type="nucleotide sequence ID" value="NC_016109.1"/>
</dbReference>
<evidence type="ECO:0000313" key="2">
    <source>
        <dbReference type="Proteomes" id="UP000007076"/>
    </source>
</evidence>
<dbReference type="InterPro" id="IPR049790">
    <property type="entry name" value="Rv3655c/TadE"/>
</dbReference>
<organism evidence="1 2">
    <name type="scientific">Kitasatospora setae (strain ATCC 33774 / DSM 43861 / JCM 3304 / KCC A-0304 / NBRC 14216 / KM-6054)</name>
    <name type="common">Streptomyces setae</name>
    <dbReference type="NCBI Taxonomy" id="452652"/>
    <lineage>
        <taxon>Bacteria</taxon>
        <taxon>Bacillati</taxon>
        <taxon>Actinomycetota</taxon>
        <taxon>Actinomycetes</taxon>
        <taxon>Kitasatosporales</taxon>
        <taxon>Streptomycetaceae</taxon>
        <taxon>Kitasatospora</taxon>
    </lineage>
</organism>
<dbReference type="Proteomes" id="UP000007076">
    <property type="component" value="Chromosome"/>
</dbReference>
<gene>
    <name evidence="1" type="ordered locus">KSE_35870</name>
</gene>
<evidence type="ECO:0000313" key="1">
    <source>
        <dbReference type="EMBL" id="BAJ29391.1"/>
    </source>
</evidence>
<dbReference type="eggNOG" id="ENOG5030J7I">
    <property type="taxonomic scope" value="Bacteria"/>
</dbReference>
<reference evidence="1 2" key="1">
    <citation type="journal article" date="2010" name="DNA Res.">
        <title>Genome sequence of Kitasatospora setae NBRC 14216T: an evolutionary snapshot of the family Streptomycetaceae.</title>
        <authorList>
            <person name="Ichikawa N."/>
            <person name="Oguchi A."/>
            <person name="Ikeda H."/>
            <person name="Ishikawa J."/>
            <person name="Kitani S."/>
            <person name="Watanabe Y."/>
            <person name="Nakamura S."/>
            <person name="Katano Y."/>
            <person name="Kishi E."/>
            <person name="Sasagawa M."/>
            <person name="Ankai A."/>
            <person name="Fukui S."/>
            <person name="Hashimoto Y."/>
            <person name="Kamata S."/>
            <person name="Otoguro M."/>
            <person name="Tanikawa S."/>
            <person name="Nihira T."/>
            <person name="Horinouchi S."/>
            <person name="Ohnishi Y."/>
            <person name="Hayakawa M."/>
            <person name="Kuzuyama T."/>
            <person name="Arisawa A."/>
            <person name="Nomoto F."/>
            <person name="Miura H."/>
            <person name="Takahashi Y."/>
            <person name="Fujita N."/>
        </authorList>
    </citation>
    <scope>NUCLEOTIDE SEQUENCE [LARGE SCALE GENOMIC DNA]</scope>
    <source>
        <strain evidence="2">ATCC 33774 / DSM 43861 / JCM 3304 / KCC A-0304 / NBRC 14216 / KM-6054</strain>
    </source>
</reference>
<dbReference type="NCBIfam" id="NF041390">
    <property type="entry name" value="TadE_Rv3655c"/>
    <property type="match status" value="1"/>
</dbReference>
<dbReference type="PATRIC" id="fig|452652.3.peg.3584"/>
<dbReference type="KEGG" id="ksk:KSE_35870"/>
<dbReference type="EMBL" id="AP010968">
    <property type="protein sequence ID" value="BAJ29391.1"/>
    <property type="molecule type" value="Genomic_DNA"/>
</dbReference>
<dbReference type="STRING" id="452652.KSE_35870"/>
<proteinExistence type="predicted"/>
<name>E4NDW0_KITSK</name>
<protein>
    <recommendedName>
        <fullName evidence="3">Pilus assembly protein TadE</fullName>
    </recommendedName>
</protein>
<keyword evidence="2" id="KW-1185">Reference proteome</keyword>
<evidence type="ECO:0008006" key="3">
    <source>
        <dbReference type="Google" id="ProtNLM"/>
    </source>
</evidence>
<sequence length="130" mass="12818">MGSDRRAADSGMVTAETAVGLPALVLLAAMLTWGVVAAGAQIRCVDAARVGARAAARGDADALAQAVAAAPRGAKVAIDLDATTARATVEAPCPGPGRLADLLSVRLTAAAVGAREDVPSEEVGRMTGGQ</sequence>
<accession>E4NDW0</accession>